<comment type="caution">
    <text evidence="1">The sequence shown here is derived from an EMBL/GenBank/DDBJ whole genome shotgun (WGS) entry which is preliminary data.</text>
</comment>
<accession>A0A918SZL8</accession>
<reference evidence="1" key="2">
    <citation type="submission" date="2020-09" db="EMBL/GenBank/DDBJ databases">
        <authorList>
            <person name="Sun Q."/>
            <person name="Ohkuma M."/>
        </authorList>
    </citation>
    <scope>NUCLEOTIDE SEQUENCE</scope>
    <source>
        <strain evidence="1">JCM 4518</strain>
    </source>
</reference>
<dbReference type="AlphaFoldDB" id="A0A918SZL8"/>
<dbReference type="EMBL" id="BMUL01000006">
    <property type="protein sequence ID" value="GHA81312.1"/>
    <property type="molecule type" value="Genomic_DNA"/>
</dbReference>
<organism evidence="1 2">
    <name type="scientific">Streptomyces termitum</name>
    <dbReference type="NCBI Taxonomy" id="67368"/>
    <lineage>
        <taxon>Bacteria</taxon>
        <taxon>Bacillati</taxon>
        <taxon>Actinomycetota</taxon>
        <taxon>Actinomycetes</taxon>
        <taxon>Kitasatosporales</taxon>
        <taxon>Streptomycetaceae</taxon>
        <taxon>Streptomyces</taxon>
    </lineage>
</organism>
<gene>
    <name evidence="1" type="ORF">GCM10010305_26150</name>
</gene>
<protein>
    <submittedName>
        <fullName evidence="1">Uncharacterized protein</fullName>
    </submittedName>
</protein>
<dbReference type="Proteomes" id="UP000644020">
    <property type="component" value="Unassembled WGS sequence"/>
</dbReference>
<evidence type="ECO:0000313" key="1">
    <source>
        <dbReference type="EMBL" id="GHA81312.1"/>
    </source>
</evidence>
<evidence type="ECO:0000313" key="2">
    <source>
        <dbReference type="Proteomes" id="UP000644020"/>
    </source>
</evidence>
<reference evidence="1" key="1">
    <citation type="journal article" date="2014" name="Int. J. Syst. Evol. Microbiol.">
        <title>Complete genome sequence of Corynebacterium casei LMG S-19264T (=DSM 44701T), isolated from a smear-ripened cheese.</title>
        <authorList>
            <consortium name="US DOE Joint Genome Institute (JGI-PGF)"/>
            <person name="Walter F."/>
            <person name="Albersmeier A."/>
            <person name="Kalinowski J."/>
            <person name="Ruckert C."/>
        </authorList>
    </citation>
    <scope>NUCLEOTIDE SEQUENCE</scope>
    <source>
        <strain evidence="1">JCM 4518</strain>
    </source>
</reference>
<sequence>MSARVVTSRRGRGVHGKTYVIGGAGRSLGLVPGAGPGAYSGGMLSEPRSGRLAAWGNALLAGAVSPDDAAQAIVGEDAAHRVVGLPGEAGPVGLTLALGRLRRLGVTGWRVALPAPGHPLGLSGPPEFNARALDAAEAAVGFGAPYGLVPEVSEAGPAGDVHVEVVWRCLAVREAPPADVPSLGEAERELAEALREATAALTRLDVAASGPAAEAARDAYRARSEAGGEVLAPGYPPRAVRVLELARRIGLLVELAYGGGHGGAVTSSEIAARGAALAPVERVARRAQVAAYNAYVEERERGRGF</sequence>
<keyword evidence="2" id="KW-1185">Reference proteome</keyword>
<name>A0A918SZL8_9ACTN</name>
<proteinExistence type="predicted"/>